<keyword evidence="5 20" id="KW-0288">FMN</keyword>
<dbReference type="InterPro" id="IPR000571">
    <property type="entry name" value="Znf_CCCH"/>
</dbReference>
<dbReference type="InterPro" id="IPR013785">
    <property type="entry name" value="Aldolase_TIM"/>
</dbReference>
<keyword evidence="14 20" id="KW-0520">NAD</keyword>
<feature type="compositionally biased region" description="Basic and acidic residues" evidence="21">
    <location>
        <begin position="46"/>
        <end position="63"/>
    </location>
</feature>
<evidence type="ECO:0000256" key="1">
    <source>
        <dbReference type="ARBA" id="ARBA00001917"/>
    </source>
</evidence>
<dbReference type="InterPro" id="IPR018517">
    <property type="entry name" value="tRNA_hU_synthase_CS"/>
</dbReference>
<dbReference type="PROSITE" id="PS50103">
    <property type="entry name" value="ZF_C3H1"/>
    <property type="match status" value="2"/>
</dbReference>
<dbReference type="GO" id="GO:0050660">
    <property type="term" value="F:flavin adenine dinucleotide binding"/>
    <property type="evidence" value="ECO:0007669"/>
    <property type="project" value="UniProtKB-UniRule"/>
</dbReference>
<dbReference type="PANTHER" id="PTHR45846:SF1">
    <property type="entry name" value="TRNA-DIHYDROURIDINE(47) SYNTHASE [NAD(P)(+)]-LIKE"/>
    <property type="match status" value="1"/>
</dbReference>
<keyword evidence="24" id="KW-1185">Reference proteome</keyword>
<dbReference type="STRING" id="4829.A0A168N6U3"/>
<dbReference type="Gene3D" id="4.10.1000.10">
    <property type="entry name" value="Zinc finger, CCCH-type"/>
    <property type="match status" value="1"/>
</dbReference>
<comment type="similarity">
    <text evidence="20">Belongs to the dus family. Dus3 subfamily.</text>
</comment>
<evidence type="ECO:0000256" key="9">
    <source>
        <dbReference type="ARBA" id="ARBA00022737"/>
    </source>
</evidence>
<keyword evidence="11 19" id="KW-0862">Zinc</keyword>
<evidence type="ECO:0000259" key="22">
    <source>
        <dbReference type="PROSITE" id="PS50103"/>
    </source>
</evidence>
<protein>
    <recommendedName>
        <fullName evidence="3 20">tRNA-dihydrouridine(47) synthase [NAD(P)(+)]</fullName>
        <ecNumber evidence="2 20">1.3.1.89</ecNumber>
    </recommendedName>
    <alternativeName>
        <fullName evidence="20">tRNA-dihydrouridine synthase 3</fullName>
    </alternativeName>
</protein>
<evidence type="ECO:0000256" key="12">
    <source>
        <dbReference type="ARBA" id="ARBA00022857"/>
    </source>
</evidence>
<evidence type="ECO:0000256" key="6">
    <source>
        <dbReference type="ARBA" id="ARBA00022664"/>
    </source>
</evidence>
<comment type="function">
    <text evidence="20">Catalyzes the synthesis of dihydrouridine, a modified base found in the D-loop of most tRNAs. Specifically modifies U47 in cytoplasmic tRNAs.</text>
</comment>
<dbReference type="GO" id="GO:0102265">
    <property type="term" value="F:tRNA-dihydrouridine47 synthase activity"/>
    <property type="evidence" value="ECO:0007669"/>
    <property type="project" value="UniProtKB-EC"/>
</dbReference>
<keyword evidence="8 19" id="KW-0479">Metal-binding</keyword>
<keyword evidence="4 20" id="KW-0285">Flavoprotein</keyword>
<evidence type="ECO:0000256" key="13">
    <source>
        <dbReference type="ARBA" id="ARBA00023002"/>
    </source>
</evidence>
<comment type="catalytic activity">
    <reaction evidence="18">
        <text>5,6-dihydrouridine(47) in tRNA + NADP(+) = uridine(47) in tRNA + NADPH + H(+)</text>
        <dbReference type="Rhea" id="RHEA:53360"/>
        <dbReference type="Rhea" id="RHEA-COMP:13539"/>
        <dbReference type="Rhea" id="RHEA-COMP:13540"/>
        <dbReference type="ChEBI" id="CHEBI:15378"/>
        <dbReference type="ChEBI" id="CHEBI:57783"/>
        <dbReference type="ChEBI" id="CHEBI:58349"/>
        <dbReference type="ChEBI" id="CHEBI:65315"/>
        <dbReference type="ChEBI" id="CHEBI:74443"/>
        <dbReference type="EC" id="1.3.1.89"/>
    </reaction>
    <physiologicalReaction direction="right-to-left" evidence="18">
        <dbReference type="Rhea" id="RHEA:53362"/>
    </physiologicalReaction>
</comment>
<dbReference type="CDD" id="cd02801">
    <property type="entry name" value="DUS_like_FMN"/>
    <property type="match status" value="1"/>
</dbReference>
<proteinExistence type="inferred from homology"/>
<dbReference type="PROSITE" id="PS01136">
    <property type="entry name" value="UPF0034"/>
    <property type="match status" value="1"/>
</dbReference>
<dbReference type="FunFam" id="3.20.20.70:FF:000067">
    <property type="entry name" value="tRNA-dihydrouridine(47) synthase [NAD(P)(+)]"/>
    <property type="match status" value="1"/>
</dbReference>
<feature type="domain" description="C3H1-type" evidence="22">
    <location>
        <begin position="74"/>
        <end position="102"/>
    </location>
</feature>
<feature type="domain" description="C3H1-type" evidence="22">
    <location>
        <begin position="115"/>
        <end position="140"/>
    </location>
</feature>
<reference evidence="23" key="1">
    <citation type="submission" date="2016-04" db="EMBL/GenBank/DDBJ databases">
        <authorList>
            <person name="Evans L.H."/>
            <person name="Alamgir A."/>
            <person name="Owens N."/>
            <person name="Weber N.D."/>
            <person name="Virtaneva K."/>
            <person name="Barbian K."/>
            <person name="Babar A."/>
            <person name="Rosenke K."/>
        </authorList>
    </citation>
    <scope>NUCLEOTIDE SEQUENCE [LARGE SCALE GENOMIC DNA]</scope>
    <source>
        <strain evidence="23">CBS 101.48</strain>
    </source>
</reference>
<evidence type="ECO:0000313" key="24">
    <source>
        <dbReference type="Proteomes" id="UP000078561"/>
    </source>
</evidence>
<keyword evidence="10 19" id="KW-0863">Zinc-finger</keyword>
<dbReference type="OrthoDB" id="259935at2759"/>
<keyword evidence="12 20" id="KW-0521">NADP</keyword>
<keyword evidence="7 20" id="KW-0819">tRNA processing</keyword>
<dbReference type="InParanoid" id="A0A168N6U3"/>
<evidence type="ECO:0000256" key="3">
    <source>
        <dbReference type="ARBA" id="ARBA00022143"/>
    </source>
</evidence>
<feature type="compositionally biased region" description="Basic and acidic residues" evidence="21">
    <location>
        <begin position="222"/>
        <end position="233"/>
    </location>
</feature>
<dbReference type="PANTHER" id="PTHR45846">
    <property type="entry name" value="TRNA-DIHYDROURIDINE(47) SYNTHASE [NAD(P)(+)]-LIKE"/>
    <property type="match status" value="1"/>
</dbReference>
<evidence type="ECO:0000256" key="18">
    <source>
        <dbReference type="ARBA" id="ARBA00049513"/>
    </source>
</evidence>
<keyword evidence="13 20" id="KW-0560">Oxidoreductase</keyword>
<feature type="region of interest" description="Disordered" evidence="21">
    <location>
        <begin position="1"/>
        <end position="68"/>
    </location>
</feature>
<evidence type="ECO:0000256" key="2">
    <source>
        <dbReference type="ARBA" id="ARBA00012376"/>
    </source>
</evidence>
<evidence type="ECO:0000256" key="7">
    <source>
        <dbReference type="ARBA" id="ARBA00022694"/>
    </source>
</evidence>
<dbReference type="Pfam" id="PF25585">
    <property type="entry name" value="zf-CCCH_DUS3L"/>
    <property type="match status" value="2"/>
</dbReference>
<evidence type="ECO:0000313" key="23">
    <source>
        <dbReference type="EMBL" id="SAL99931.1"/>
    </source>
</evidence>
<evidence type="ECO:0000256" key="19">
    <source>
        <dbReference type="PROSITE-ProRule" id="PRU00723"/>
    </source>
</evidence>
<dbReference type="AlphaFoldDB" id="A0A168N6U3"/>
<evidence type="ECO:0000256" key="15">
    <source>
        <dbReference type="ARBA" id="ARBA00048266"/>
    </source>
</evidence>
<comment type="catalytic activity">
    <reaction evidence="16">
        <text>a 5,6-dihydrouridine in mRNA + NAD(+) = a uridine in mRNA + NADH + H(+)</text>
        <dbReference type="Rhea" id="RHEA:69851"/>
        <dbReference type="Rhea" id="RHEA-COMP:14658"/>
        <dbReference type="Rhea" id="RHEA-COMP:17789"/>
        <dbReference type="ChEBI" id="CHEBI:15378"/>
        <dbReference type="ChEBI" id="CHEBI:57540"/>
        <dbReference type="ChEBI" id="CHEBI:57945"/>
        <dbReference type="ChEBI" id="CHEBI:65315"/>
        <dbReference type="ChEBI" id="CHEBI:74443"/>
    </reaction>
    <physiologicalReaction direction="right-to-left" evidence="16">
        <dbReference type="Rhea" id="RHEA:69853"/>
    </physiologicalReaction>
</comment>
<evidence type="ECO:0000256" key="11">
    <source>
        <dbReference type="ARBA" id="ARBA00022833"/>
    </source>
</evidence>
<name>A0A168N6U3_ABSGL</name>
<comment type="catalytic activity">
    <reaction evidence="15">
        <text>5,6-dihydrouridine(47) in tRNA + NAD(+) = uridine(47) in tRNA + NADH + H(+)</text>
        <dbReference type="Rhea" id="RHEA:53364"/>
        <dbReference type="Rhea" id="RHEA-COMP:13539"/>
        <dbReference type="Rhea" id="RHEA-COMP:13540"/>
        <dbReference type="ChEBI" id="CHEBI:15378"/>
        <dbReference type="ChEBI" id="CHEBI:57540"/>
        <dbReference type="ChEBI" id="CHEBI:57945"/>
        <dbReference type="ChEBI" id="CHEBI:65315"/>
        <dbReference type="ChEBI" id="CHEBI:74443"/>
        <dbReference type="EC" id="1.3.1.89"/>
    </reaction>
    <physiologicalReaction direction="right-to-left" evidence="15">
        <dbReference type="Rhea" id="RHEA:53366"/>
    </physiologicalReaction>
</comment>
<keyword evidence="9" id="KW-0677">Repeat</keyword>
<evidence type="ECO:0000256" key="20">
    <source>
        <dbReference type="RuleBase" id="RU291113"/>
    </source>
</evidence>
<dbReference type="EC" id="1.3.1.89" evidence="2 20"/>
<comment type="cofactor">
    <cofactor evidence="1 20">
        <name>FMN</name>
        <dbReference type="ChEBI" id="CHEBI:58210"/>
    </cofactor>
</comment>
<keyword evidence="6" id="KW-0507">mRNA processing</keyword>
<dbReference type="OMA" id="WSYIAEC"/>
<evidence type="ECO:0000256" key="14">
    <source>
        <dbReference type="ARBA" id="ARBA00023027"/>
    </source>
</evidence>
<dbReference type="InterPro" id="IPR035587">
    <property type="entry name" value="DUS-like_FMN-bd"/>
</dbReference>
<dbReference type="GO" id="GO:0003723">
    <property type="term" value="F:RNA binding"/>
    <property type="evidence" value="ECO:0007669"/>
    <property type="project" value="TreeGrafter"/>
</dbReference>
<dbReference type="GO" id="GO:0106414">
    <property type="term" value="F:mRNA dihydrouridine synthase activity"/>
    <property type="evidence" value="ECO:0007669"/>
    <property type="project" value="RHEA"/>
</dbReference>
<comment type="catalytic activity">
    <reaction evidence="17">
        <text>a 5,6-dihydrouridine in mRNA + NADP(+) = a uridine in mRNA + NADPH + H(+)</text>
        <dbReference type="Rhea" id="RHEA:69855"/>
        <dbReference type="Rhea" id="RHEA-COMP:14658"/>
        <dbReference type="Rhea" id="RHEA-COMP:17789"/>
        <dbReference type="ChEBI" id="CHEBI:15378"/>
        <dbReference type="ChEBI" id="CHEBI:57783"/>
        <dbReference type="ChEBI" id="CHEBI:58349"/>
        <dbReference type="ChEBI" id="CHEBI:65315"/>
        <dbReference type="ChEBI" id="CHEBI:74443"/>
    </reaction>
    <physiologicalReaction direction="right-to-left" evidence="17">
        <dbReference type="Rhea" id="RHEA:69857"/>
    </physiologicalReaction>
</comment>
<organism evidence="23">
    <name type="scientific">Absidia glauca</name>
    <name type="common">Pin mould</name>
    <dbReference type="NCBI Taxonomy" id="4829"/>
    <lineage>
        <taxon>Eukaryota</taxon>
        <taxon>Fungi</taxon>
        <taxon>Fungi incertae sedis</taxon>
        <taxon>Mucoromycota</taxon>
        <taxon>Mucoromycotina</taxon>
        <taxon>Mucoromycetes</taxon>
        <taxon>Mucorales</taxon>
        <taxon>Cunninghamellaceae</taxon>
        <taxon>Absidia</taxon>
    </lineage>
</organism>
<evidence type="ECO:0000256" key="17">
    <source>
        <dbReference type="ARBA" id="ARBA00049447"/>
    </source>
</evidence>
<dbReference type="Proteomes" id="UP000078561">
    <property type="component" value="Unassembled WGS sequence"/>
</dbReference>
<dbReference type="GO" id="GO:0008270">
    <property type="term" value="F:zinc ion binding"/>
    <property type="evidence" value="ECO:0007669"/>
    <property type="project" value="UniProtKB-KW"/>
</dbReference>
<dbReference type="GO" id="GO:0006397">
    <property type="term" value="P:mRNA processing"/>
    <property type="evidence" value="ECO:0007669"/>
    <property type="project" value="UniProtKB-KW"/>
</dbReference>
<feature type="zinc finger region" description="C3H1-type" evidence="19">
    <location>
        <begin position="74"/>
        <end position="102"/>
    </location>
</feature>
<gene>
    <name evidence="23" type="primary">ABSGL_05587.1 scaffold 7186</name>
</gene>
<sequence length="619" mass="69880">METKIFERQPGQAPIKNEFRKERWFDDEESGEPENFAVFGDDDAAEGEKFSKGDKKLRNERGANKGNRGKKRIEEGIKICSSTASGEPCAFGDSCRFSHALEDYLKEKPADLGTRCVQFEVLGKCQRGYKCRYLNAHLDENKKLVINEELVKSNPVFTKNGISAESQKALSKRKYEFPKATAYLNEVAAETKALEDQKDENRKRKIAAWNGTANDDDTAEDTAAKKEKLEDGSAKVVVEESSSADVAADIPAPEKPVGPIDTQYKKLIDFSNKTYLAPLTTVGNLPFRRICKGYGVDITCGEMAMAPNLLQGQQSEWALTKRHVSEDIFGIQICGSKVDQVVKACEAINNEVDVDFVDLNMGCPIDLVFKNGGGSALIESRGKMVKMLRGMQRVMDIPVTVKFRMGIKEGHPVADKLIPRFEDLNIPLGTIHGRSRTQRYTKLADWDYISQLKQQTNSMKLYGNGDVLSYEDYNRHKQEAGIDGVMIGRGALIKPWLFDEIKNQRHWDISSRERFDMMKSFCDFGLEHWGSDSQGVNTTRRFLCEWQSFLYRYIPIGLLEVYPQKINERAPPYMGRDDLETLMASPKSSDWVKLTERLLGPAPDDFSFIPKHKANSFQG</sequence>
<evidence type="ECO:0000256" key="16">
    <source>
        <dbReference type="ARBA" id="ARBA00048342"/>
    </source>
</evidence>
<dbReference type="Pfam" id="PF01207">
    <property type="entry name" value="Dus"/>
    <property type="match status" value="1"/>
</dbReference>
<evidence type="ECO:0000256" key="10">
    <source>
        <dbReference type="ARBA" id="ARBA00022771"/>
    </source>
</evidence>
<accession>A0A168N6U3</accession>
<dbReference type="SUPFAM" id="SSF51395">
    <property type="entry name" value="FMN-linked oxidoreductases"/>
    <property type="match status" value="1"/>
</dbReference>
<evidence type="ECO:0000256" key="8">
    <source>
        <dbReference type="ARBA" id="ARBA00022723"/>
    </source>
</evidence>
<dbReference type="Gene3D" id="3.20.20.70">
    <property type="entry name" value="Aldolase class I"/>
    <property type="match status" value="1"/>
</dbReference>
<evidence type="ECO:0000256" key="5">
    <source>
        <dbReference type="ARBA" id="ARBA00022643"/>
    </source>
</evidence>
<dbReference type="EMBL" id="LT553041">
    <property type="protein sequence ID" value="SAL99931.1"/>
    <property type="molecule type" value="Genomic_DNA"/>
</dbReference>
<evidence type="ECO:0000256" key="4">
    <source>
        <dbReference type="ARBA" id="ARBA00022630"/>
    </source>
</evidence>
<feature type="zinc finger region" description="C3H1-type" evidence="19">
    <location>
        <begin position="115"/>
        <end position="140"/>
    </location>
</feature>
<dbReference type="FunCoup" id="A0A168N6U3">
    <property type="interactions" value="581"/>
</dbReference>
<evidence type="ECO:0000256" key="21">
    <source>
        <dbReference type="SAM" id="MobiDB-lite"/>
    </source>
</evidence>
<feature type="region of interest" description="Disordered" evidence="21">
    <location>
        <begin position="206"/>
        <end position="235"/>
    </location>
</feature>